<dbReference type="Proteomes" id="UP001346149">
    <property type="component" value="Unassembled WGS sequence"/>
</dbReference>
<dbReference type="AlphaFoldDB" id="A0AAN7KX21"/>
<name>A0AAN7KX21_TRANT</name>
<proteinExistence type="predicted"/>
<dbReference type="EMBL" id="JAXQNO010000020">
    <property type="protein sequence ID" value="KAK4772013.1"/>
    <property type="molecule type" value="Genomic_DNA"/>
</dbReference>
<comment type="caution">
    <text evidence="1">The sequence shown here is derived from an EMBL/GenBank/DDBJ whole genome shotgun (WGS) entry which is preliminary data.</text>
</comment>
<protein>
    <submittedName>
        <fullName evidence="1">Uncharacterized protein</fullName>
    </submittedName>
</protein>
<reference evidence="1 2" key="1">
    <citation type="journal article" date="2023" name="Hortic Res">
        <title>Pangenome of water caltrop reveals structural variations and asymmetric subgenome divergence after allopolyploidization.</title>
        <authorList>
            <person name="Zhang X."/>
            <person name="Chen Y."/>
            <person name="Wang L."/>
            <person name="Yuan Y."/>
            <person name="Fang M."/>
            <person name="Shi L."/>
            <person name="Lu R."/>
            <person name="Comes H.P."/>
            <person name="Ma Y."/>
            <person name="Chen Y."/>
            <person name="Huang G."/>
            <person name="Zhou Y."/>
            <person name="Zheng Z."/>
            <person name="Qiu Y."/>
        </authorList>
    </citation>
    <scope>NUCLEOTIDE SEQUENCE [LARGE SCALE GENOMIC DNA]</scope>
    <source>
        <strain evidence="1">F231</strain>
    </source>
</reference>
<organism evidence="1 2">
    <name type="scientific">Trapa natans</name>
    <name type="common">Water chestnut</name>
    <dbReference type="NCBI Taxonomy" id="22666"/>
    <lineage>
        <taxon>Eukaryota</taxon>
        <taxon>Viridiplantae</taxon>
        <taxon>Streptophyta</taxon>
        <taxon>Embryophyta</taxon>
        <taxon>Tracheophyta</taxon>
        <taxon>Spermatophyta</taxon>
        <taxon>Magnoliopsida</taxon>
        <taxon>eudicotyledons</taxon>
        <taxon>Gunneridae</taxon>
        <taxon>Pentapetalae</taxon>
        <taxon>rosids</taxon>
        <taxon>malvids</taxon>
        <taxon>Myrtales</taxon>
        <taxon>Lythraceae</taxon>
        <taxon>Trapa</taxon>
    </lineage>
</organism>
<evidence type="ECO:0000313" key="1">
    <source>
        <dbReference type="EMBL" id="KAK4772013.1"/>
    </source>
</evidence>
<keyword evidence="2" id="KW-1185">Reference proteome</keyword>
<gene>
    <name evidence="1" type="ORF">SAY86_013788</name>
</gene>
<sequence length="139" mass="15454">MLARIHCSGIRNGIAKLPLFQLLGRLIMLSFSHISLVFRICSVQKSTQSVESKSLLDFDNKNSYEITPSWGSQFYDDQLKGPITFEGDLNLCSKSAEDKGEVSSYPKEKLSHMIRANMVAFEGTSKAFSGSVSGLVKRR</sequence>
<accession>A0AAN7KX21</accession>
<evidence type="ECO:0000313" key="2">
    <source>
        <dbReference type="Proteomes" id="UP001346149"/>
    </source>
</evidence>